<evidence type="ECO:0000256" key="1">
    <source>
        <dbReference type="ARBA" id="ARBA00004651"/>
    </source>
</evidence>
<comment type="caution">
    <text evidence="11">The sequence shown here is derived from an EMBL/GenBank/DDBJ whole genome shotgun (WGS) entry which is preliminary data.</text>
</comment>
<dbReference type="PROSITE" id="PS51104">
    <property type="entry name" value="PTS_EIIC_TYPE_2"/>
    <property type="match status" value="1"/>
</dbReference>
<evidence type="ECO:0000256" key="5">
    <source>
        <dbReference type="ARBA" id="ARBA00022683"/>
    </source>
</evidence>
<evidence type="ECO:0000313" key="11">
    <source>
        <dbReference type="EMBL" id="TLQ39616.1"/>
    </source>
</evidence>
<keyword evidence="4" id="KW-0762">Sugar transport</keyword>
<feature type="transmembrane region" description="Helical" evidence="9">
    <location>
        <begin position="221"/>
        <end position="240"/>
    </location>
</feature>
<dbReference type="AlphaFoldDB" id="A0A5R9DUV7"/>
<sequence>MGIVVDGLNWIVQLGPMVMMPIIILVLGLVFRVKTKVLVKSALTIGVGFAGVNIVINWFVAQVGPSVQAMVSNWGIQTSIMDVGWPARAAATWAFPLAAVMIFIVLGVNILMLLLKQTNTVMVDFWSYNHYIFIAALVYYATGKNIALALIAGALDAAISLKLADWTTPLVEDYFELEGVNFPTANSVGWAPIAWFLNKIWDVIPGIKNIDIQPEKIQKRFGFVGEPLFMGFIIGSIIGLLSGGSIGNTLIVGMSTAATMLLTPKMMQILMDGLIPFANSIKKILKEKFPSSNFTIGVDAALTVANSNVIATGIIMVPITLVLAAVVPGNKLLPISDIAYQAMWLSAWPVAFSKGNIFRGILSTSIITVVVLLIATNLADVHTQLAIAGGFQLPEGMTAISTEDAGTHVIGYIITKVIEFFNNIF</sequence>
<dbReference type="RefSeq" id="WP_138405378.1">
    <property type="nucleotide sequence ID" value="NZ_VBSP01000054.1"/>
</dbReference>
<evidence type="ECO:0000256" key="6">
    <source>
        <dbReference type="ARBA" id="ARBA00022692"/>
    </source>
</evidence>
<evidence type="ECO:0000256" key="9">
    <source>
        <dbReference type="SAM" id="Phobius"/>
    </source>
</evidence>
<evidence type="ECO:0000313" key="12">
    <source>
        <dbReference type="Proteomes" id="UP000306420"/>
    </source>
</evidence>
<dbReference type="OrthoDB" id="9787936at2"/>
<accession>A0A5R9DUV7</accession>
<feature type="transmembrane region" description="Helical" evidence="9">
    <location>
        <begin position="12"/>
        <end position="31"/>
    </location>
</feature>
<keyword evidence="5" id="KW-0598">Phosphotransferase system</keyword>
<evidence type="ECO:0000256" key="2">
    <source>
        <dbReference type="ARBA" id="ARBA00022448"/>
    </source>
</evidence>
<dbReference type="PANTHER" id="PTHR37324">
    <property type="entry name" value="PTS SYSTEM GALACTITOL-SPECIFIC EIIC COMPONENT"/>
    <property type="match status" value="1"/>
</dbReference>
<dbReference type="Proteomes" id="UP000306420">
    <property type="component" value="Unassembled WGS sequence"/>
</dbReference>
<keyword evidence="6 9" id="KW-0812">Transmembrane</keyword>
<dbReference type="GO" id="GO:0015577">
    <property type="term" value="F:galactitol transmembrane transporter activity"/>
    <property type="evidence" value="ECO:0007669"/>
    <property type="project" value="InterPro"/>
</dbReference>
<feature type="domain" description="PTS EIIC type-2" evidence="10">
    <location>
        <begin position="8"/>
        <end position="425"/>
    </location>
</feature>
<reference evidence="11 12" key="1">
    <citation type="submission" date="2019-05" db="EMBL/GenBank/DDBJ databases">
        <title>The metagenome of a microbial culture collection derived from dairy environment covers the genomic content of the human microbiome.</title>
        <authorList>
            <person name="Roder T."/>
            <person name="Wuthrich D."/>
            <person name="Sattari Z."/>
            <person name="Von Ah U."/>
            <person name="Bar C."/>
            <person name="Ronchi F."/>
            <person name="Macpherson A.J."/>
            <person name="Ganal-Vonarburg S.C."/>
            <person name="Bruggmann R."/>
            <person name="Vergeres G."/>
        </authorList>
    </citation>
    <scope>NUCLEOTIDE SEQUENCE [LARGE SCALE GENOMIC DNA]</scope>
    <source>
        <strain evidence="11 12">FAM 24227</strain>
    </source>
</reference>
<dbReference type="InterPro" id="IPR004703">
    <property type="entry name" value="PTS_sugar-sp_permease"/>
</dbReference>
<feature type="transmembrane region" description="Helical" evidence="9">
    <location>
        <begin position="309"/>
        <end position="327"/>
    </location>
</feature>
<keyword evidence="2" id="KW-0813">Transport</keyword>
<evidence type="ECO:0000256" key="7">
    <source>
        <dbReference type="ARBA" id="ARBA00022989"/>
    </source>
</evidence>
<evidence type="ECO:0000259" key="10">
    <source>
        <dbReference type="PROSITE" id="PS51104"/>
    </source>
</evidence>
<comment type="subcellular location">
    <subcellularLocation>
        <location evidence="1">Cell membrane</location>
        <topology evidence="1">Multi-pass membrane protein</topology>
    </subcellularLocation>
</comment>
<proteinExistence type="predicted"/>
<dbReference type="GO" id="GO:0005886">
    <property type="term" value="C:plasma membrane"/>
    <property type="evidence" value="ECO:0007669"/>
    <property type="project" value="UniProtKB-SubCell"/>
</dbReference>
<dbReference type="PANTHER" id="PTHR37324:SF2">
    <property type="entry name" value="PTS SYSTEM GALACTITOL-SPECIFIC EIIC COMPONENT"/>
    <property type="match status" value="1"/>
</dbReference>
<dbReference type="PIRSF" id="PIRSF006304">
    <property type="entry name" value="GatC"/>
    <property type="match status" value="1"/>
</dbReference>
<feature type="transmembrane region" description="Helical" evidence="9">
    <location>
        <begin position="43"/>
        <end position="61"/>
    </location>
</feature>
<keyword evidence="8 9" id="KW-0472">Membrane</keyword>
<keyword evidence="7 9" id="KW-1133">Transmembrane helix</keyword>
<gene>
    <name evidence="11" type="ORF">FEZ33_10715</name>
</gene>
<dbReference type="Pfam" id="PF03611">
    <property type="entry name" value="EIIC-GAT"/>
    <property type="match status" value="1"/>
</dbReference>
<dbReference type="GO" id="GO:0009401">
    <property type="term" value="P:phosphoenolpyruvate-dependent sugar phosphotransferase system"/>
    <property type="evidence" value="ECO:0007669"/>
    <property type="project" value="UniProtKB-KW"/>
</dbReference>
<dbReference type="InterPro" id="IPR013014">
    <property type="entry name" value="PTS_EIIC_2"/>
</dbReference>
<organism evidence="11 12">
    <name type="scientific">Ruoffia tabacinasalis</name>
    <dbReference type="NCBI Taxonomy" id="87458"/>
    <lineage>
        <taxon>Bacteria</taxon>
        <taxon>Bacillati</taxon>
        <taxon>Bacillota</taxon>
        <taxon>Bacilli</taxon>
        <taxon>Lactobacillales</taxon>
        <taxon>Aerococcaceae</taxon>
        <taxon>Ruoffia</taxon>
    </lineage>
</organism>
<evidence type="ECO:0000256" key="8">
    <source>
        <dbReference type="ARBA" id="ARBA00023136"/>
    </source>
</evidence>
<dbReference type="EMBL" id="VBSP01000054">
    <property type="protein sequence ID" value="TLQ39616.1"/>
    <property type="molecule type" value="Genomic_DNA"/>
</dbReference>
<keyword evidence="3" id="KW-1003">Cell membrane</keyword>
<protein>
    <submittedName>
        <fullName evidence="11">PTS maltose transporter subunit IIABC</fullName>
    </submittedName>
</protein>
<evidence type="ECO:0000256" key="3">
    <source>
        <dbReference type="ARBA" id="ARBA00022475"/>
    </source>
</evidence>
<name>A0A5R9DUV7_9LACT</name>
<feature type="transmembrane region" description="Helical" evidence="9">
    <location>
        <begin position="357"/>
        <end position="375"/>
    </location>
</feature>
<feature type="transmembrane region" description="Helical" evidence="9">
    <location>
        <begin position="93"/>
        <end position="114"/>
    </location>
</feature>
<evidence type="ECO:0000256" key="4">
    <source>
        <dbReference type="ARBA" id="ARBA00022597"/>
    </source>
</evidence>
<dbReference type="InterPro" id="IPR013853">
    <property type="entry name" value="EIIC-GAT"/>
</dbReference>